<protein>
    <recommendedName>
        <fullName evidence="2">Myb/SANT-like domain-containing protein</fullName>
    </recommendedName>
</protein>
<dbReference type="PANTHER" id="PTHR46929:SF13">
    <property type="entry name" value="MYB_SANT-LIKE DNA-BINDING DOMAIN PROTEIN"/>
    <property type="match status" value="1"/>
</dbReference>
<dbReference type="Proteomes" id="UP000222542">
    <property type="component" value="Unassembled WGS sequence"/>
</dbReference>
<reference evidence="3 4" key="2">
    <citation type="journal article" date="2017" name="Genome Biol.">
        <title>New reference genome sequences of hot pepper reveal the massive evolution of plant disease-resistance genes by retroduplication.</title>
        <authorList>
            <person name="Kim S."/>
            <person name="Park J."/>
            <person name="Yeom S.I."/>
            <person name="Kim Y.M."/>
            <person name="Seo E."/>
            <person name="Kim K.T."/>
            <person name="Kim M.S."/>
            <person name="Lee J.M."/>
            <person name="Cheong K."/>
            <person name="Shin H.S."/>
            <person name="Kim S.B."/>
            <person name="Han K."/>
            <person name="Lee J."/>
            <person name="Park M."/>
            <person name="Lee H.A."/>
            <person name="Lee H.Y."/>
            <person name="Lee Y."/>
            <person name="Oh S."/>
            <person name="Lee J.H."/>
            <person name="Choi E."/>
            <person name="Choi E."/>
            <person name="Lee S.E."/>
            <person name="Jeon J."/>
            <person name="Kim H."/>
            <person name="Choi G."/>
            <person name="Song H."/>
            <person name="Lee J."/>
            <person name="Lee S.C."/>
            <person name="Kwon J.K."/>
            <person name="Lee H.Y."/>
            <person name="Koo N."/>
            <person name="Hong Y."/>
            <person name="Kim R.W."/>
            <person name="Kang W.H."/>
            <person name="Huh J.H."/>
            <person name="Kang B.C."/>
            <person name="Yang T.J."/>
            <person name="Lee Y.H."/>
            <person name="Bennetzen J.L."/>
            <person name="Choi D."/>
        </authorList>
    </citation>
    <scope>NUCLEOTIDE SEQUENCE [LARGE SCALE GENOMIC DNA]</scope>
    <source>
        <strain evidence="4">cv. CM334</strain>
    </source>
</reference>
<evidence type="ECO:0000313" key="4">
    <source>
        <dbReference type="Proteomes" id="UP000222542"/>
    </source>
</evidence>
<name>A0A2G3AKQ6_CAPAN</name>
<dbReference type="PANTHER" id="PTHR46929">
    <property type="entry name" value="EXPRESSED PROTEIN"/>
    <property type="match status" value="1"/>
</dbReference>
<feature type="region of interest" description="Disordered" evidence="1">
    <location>
        <begin position="181"/>
        <end position="215"/>
    </location>
</feature>
<evidence type="ECO:0000313" key="3">
    <source>
        <dbReference type="EMBL" id="PHT94824.1"/>
    </source>
</evidence>
<feature type="domain" description="Myb/SANT-like" evidence="2">
    <location>
        <begin position="23"/>
        <end position="119"/>
    </location>
</feature>
<dbReference type="Gramene" id="PHT94824">
    <property type="protein sequence ID" value="PHT94824"/>
    <property type="gene ID" value="T459_02706"/>
</dbReference>
<comment type="caution">
    <text evidence="3">The sequence shown here is derived from an EMBL/GenBank/DDBJ whole genome shotgun (WGS) entry which is preliminary data.</text>
</comment>
<dbReference type="InterPro" id="IPR024752">
    <property type="entry name" value="Myb/SANT-like_dom"/>
</dbReference>
<dbReference type="EMBL" id="AYRZ02000001">
    <property type="protein sequence ID" value="PHT94824.1"/>
    <property type="molecule type" value="Genomic_DNA"/>
</dbReference>
<sequence length="360" mass="41177">MVKKVKEFTSSDLNVQDNSVCIWTNAMDDTLVDAYCHEDALGHRVGGTFTTHAMDNIVKELRSKFSNKVINKEKIHNRMKAIKKQFTKFYDTFHQSEMSGFAWDPITHKWDAKPEVWAQLIQLVTLYGKDRATGKHAETGSDMLKRNTYKNSRKSSVDSLTIDEIDDMDFINIDSLEDMEGHEQGDQTQAYSDVPTPTVYSEEPTPSRNKKSKHDHLEGITDMLRGGMDNLVGAINRLSPLPPISETEIWNMLDELDLEPSVNIKAYIFLCQNDVVAEPSPDEQTEDDEYDHSFILKDDIGYVCRICEPDFEIETVNINNCEDLFLESSRLNEDVVALYKRCGHLTNGRSIMQMKDLSWA</sequence>
<evidence type="ECO:0000256" key="1">
    <source>
        <dbReference type="SAM" id="MobiDB-lite"/>
    </source>
</evidence>
<dbReference type="AlphaFoldDB" id="A0A2G3AKQ6"/>
<evidence type="ECO:0000259" key="2">
    <source>
        <dbReference type="Pfam" id="PF12776"/>
    </source>
</evidence>
<keyword evidence="4" id="KW-1185">Reference proteome</keyword>
<dbReference type="Pfam" id="PF12776">
    <property type="entry name" value="Myb_DNA-bind_3"/>
    <property type="match status" value="1"/>
</dbReference>
<dbReference type="PROSITE" id="PS00161">
    <property type="entry name" value="ISOCITRATE_LYASE"/>
    <property type="match status" value="1"/>
</dbReference>
<dbReference type="OMA" id="RICEPDF"/>
<gene>
    <name evidence="3" type="ORF">T459_02706</name>
</gene>
<accession>A0A2G3AKQ6</accession>
<organism evidence="3 4">
    <name type="scientific">Capsicum annuum</name>
    <name type="common">Capsicum pepper</name>
    <dbReference type="NCBI Taxonomy" id="4072"/>
    <lineage>
        <taxon>Eukaryota</taxon>
        <taxon>Viridiplantae</taxon>
        <taxon>Streptophyta</taxon>
        <taxon>Embryophyta</taxon>
        <taxon>Tracheophyta</taxon>
        <taxon>Spermatophyta</taxon>
        <taxon>Magnoliopsida</taxon>
        <taxon>eudicotyledons</taxon>
        <taxon>Gunneridae</taxon>
        <taxon>Pentapetalae</taxon>
        <taxon>asterids</taxon>
        <taxon>lamiids</taxon>
        <taxon>Solanales</taxon>
        <taxon>Solanaceae</taxon>
        <taxon>Solanoideae</taxon>
        <taxon>Capsiceae</taxon>
        <taxon>Capsicum</taxon>
    </lineage>
</organism>
<dbReference type="InterPro" id="IPR018523">
    <property type="entry name" value="Isocitrate_lyase_ph_CS"/>
</dbReference>
<reference evidence="3 4" key="1">
    <citation type="journal article" date="2014" name="Nat. Genet.">
        <title>Genome sequence of the hot pepper provides insights into the evolution of pungency in Capsicum species.</title>
        <authorList>
            <person name="Kim S."/>
            <person name="Park M."/>
            <person name="Yeom S.I."/>
            <person name="Kim Y.M."/>
            <person name="Lee J.M."/>
            <person name="Lee H.A."/>
            <person name="Seo E."/>
            <person name="Choi J."/>
            <person name="Cheong K."/>
            <person name="Kim K.T."/>
            <person name="Jung K."/>
            <person name="Lee G.W."/>
            <person name="Oh S.K."/>
            <person name="Bae C."/>
            <person name="Kim S.B."/>
            <person name="Lee H.Y."/>
            <person name="Kim S.Y."/>
            <person name="Kim M.S."/>
            <person name="Kang B.C."/>
            <person name="Jo Y.D."/>
            <person name="Yang H.B."/>
            <person name="Jeong H.J."/>
            <person name="Kang W.H."/>
            <person name="Kwon J.K."/>
            <person name="Shin C."/>
            <person name="Lim J.Y."/>
            <person name="Park J.H."/>
            <person name="Huh J.H."/>
            <person name="Kim J.S."/>
            <person name="Kim B.D."/>
            <person name="Cohen O."/>
            <person name="Paran I."/>
            <person name="Suh M.C."/>
            <person name="Lee S.B."/>
            <person name="Kim Y.K."/>
            <person name="Shin Y."/>
            <person name="Noh S.J."/>
            <person name="Park J."/>
            <person name="Seo Y.S."/>
            <person name="Kwon S.Y."/>
            <person name="Kim H.A."/>
            <person name="Park J.M."/>
            <person name="Kim H.J."/>
            <person name="Choi S.B."/>
            <person name="Bosland P.W."/>
            <person name="Reeves G."/>
            <person name="Jo S.H."/>
            <person name="Lee B.W."/>
            <person name="Cho H.T."/>
            <person name="Choi H.S."/>
            <person name="Lee M.S."/>
            <person name="Yu Y."/>
            <person name="Do Choi Y."/>
            <person name="Park B.S."/>
            <person name="van Deynze A."/>
            <person name="Ashrafi H."/>
            <person name="Hill T."/>
            <person name="Kim W.T."/>
            <person name="Pai H.S."/>
            <person name="Ahn H.K."/>
            <person name="Yeam I."/>
            <person name="Giovannoni J.J."/>
            <person name="Rose J.K."/>
            <person name="Sorensen I."/>
            <person name="Lee S.J."/>
            <person name="Kim R.W."/>
            <person name="Choi I.Y."/>
            <person name="Choi B.S."/>
            <person name="Lim J.S."/>
            <person name="Lee Y.H."/>
            <person name="Choi D."/>
        </authorList>
    </citation>
    <scope>NUCLEOTIDE SEQUENCE [LARGE SCALE GENOMIC DNA]</scope>
    <source>
        <strain evidence="4">cv. CM334</strain>
    </source>
</reference>
<proteinExistence type="predicted"/>
<dbReference type="GO" id="GO:0003824">
    <property type="term" value="F:catalytic activity"/>
    <property type="evidence" value="ECO:0007669"/>
    <property type="project" value="InterPro"/>
</dbReference>